<keyword evidence="1" id="KW-0812">Transmembrane</keyword>
<keyword evidence="1" id="KW-0472">Membrane</keyword>
<evidence type="ECO:0000256" key="1">
    <source>
        <dbReference type="SAM" id="Phobius"/>
    </source>
</evidence>
<evidence type="ECO:0000313" key="3">
    <source>
        <dbReference type="Proteomes" id="UP000195787"/>
    </source>
</evidence>
<evidence type="ECO:0000313" key="2">
    <source>
        <dbReference type="EMBL" id="SJM64882.1"/>
    </source>
</evidence>
<dbReference type="Proteomes" id="UP000195787">
    <property type="component" value="Unassembled WGS sequence"/>
</dbReference>
<proteinExistence type="predicted"/>
<protein>
    <submittedName>
        <fullName evidence="2">Uncharacterized protein</fullName>
    </submittedName>
</protein>
<feature type="transmembrane region" description="Helical" evidence="1">
    <location>
        <begin position="82"/>
        <end position="102"/>
    </location>
</feature>
<gene>
    <name evidence="2" type="ORF">CZ674_10160</name>
</gene>
<accession>A0A1R4GA44</accession>
<feature type="transmembrane region" description="Helical" evidence="1">
    <location>
        <begin position="45"/>
        <end position="70"/>
    </location>
</feature>
<dbReference type="EMBL" id="FUHU01000041">
    <property type="protein sequence ID" value="SJM64882.1"/>
    <property type="molecule type" value="Genomic_DNA"/>
</dbReference>
<name>A0A1R4GA44_9MICO</name>
<organism evidence="2 3">
    <name type="scientific">Agrococcus casei LMG 22410</name>
    <dbReference type="NCBI Taxonomy" id="1255656"/>
    <lineage>
        <taxon>Bacteria</taxon>
        <taxon>Bacillati</taxon>
        <taxon>Actinomycetota</taxon>
        <taxon>Actinomycetes</taxon>
        <taxon>Micrococcales</taxon>
        <taxon>Microbacteriaceae</taxon>
        <taxon>Agrococcus</taxon>
    </lineage>
</organism>
<keyword evidence="1" id="KW-1133">Transmembrane helix</keyword>
<feature type="transmembrane region" description="Helical" evidence="1">
    <location>
        <begin position="109"/>
        <end position="134"/>
    </location>
</feature>
<sequence length="135" mass="13927">MQPGMQPAGPALLKDGVSSGPTAGSDDVPWVVGTRLAPDQKVRKSIVWGIAAMALTLLHLIVAGIGYGAMVNQGDPQVFFSIMPWWGICTLALLASIVGCFVKRGALNIIAGVIATLTIVISNPALPLALIVLVA</sequence>
<reference evidence="2 3" key="1">
    <citation type="submission" date="2017-02" db="EMBL/GenBank/DDBJ databases">
        <authorList>
            <person name="Peterson S.W."/>
        </authorList>
    </citation>
    <scope>NUCLEOTIDE SEQUENCE [LARGE SCALE GENOMIC DNA]</scope>
    <source>
        <strain evidence="2 3">LMG 22410</strain>
    </source>
</reference>
<keyword evidence="3" id="KW-1185">Reference proteome</keyword>
<dbReference type="AlphaFoldDB" id="A0A1R4GA44"/>